<dbReference type="OrthoDB" id="1601181at2759"/>
<gene>
    <name evidence="4" type="primary">ANKLE1</name>
    <name evidence="4" type="ORF">AV530_006770</name>
</gene>
<feature type="compositionally biased region" description="Low complexity" evidence="1">
    <location>
        <begin position="283"/>
        <end position="292"/>
    </location>
</feature>
<feature type="region of interest" description="Disordered" evidence="1">
    <location>
        <begin position="192"/>
        <end position="384"/>
    </location>
</feature>
<dbReference type="EMBL" id="LSYS01002182">
    <property type="protein sequence ID" value="OPJ86641.1"/>
    <property type="molecule type" value="Genomic_DNA"/>
</dbReference>
<feature type="compositionally biased region" description="Polar residues" evidence="1">
    <location>
        <begin position="445"/>
        <end position="457"/>
    </location>
</feature>
<dbReference type="PANTHER" id="PTHR46427:SF1">
    <property type="entry name" value="ANKYRIN REPEAT AND LEM DOMAIN-CONTAINING PROTEIN 1"/>
    <property type="match status" value="1"/>
</dbReference>
<evidence type="ECO:0000259" key="3">
    <source>
        <dbReference type="PROSITE" id="PS50954"/>
    </source>
</evidence>
<dbReference type="InterPro" id="IPR000305">
    <property type="entry name" value="GIY-YIG_endonuc"/>
</dbReference>
<dbReference type="Pfam" id="PF03020">
    <property type="entry name" value="LEM"/>
    <property type="match status" value="1"/>
</dbReference>
<dbReference type="AlphaFoldDB" id="A0A1V4KQE7"/>
<dbReference type="CDD" id="cd10454">
    <property type="entry name" value="GIY-YIG_COG3680_Meta"/>
    <property type="match status" value="1"/>
</dbReference>
<organism evidence="4 5">
    <name type="scientific">Patagioenas fasciata monilis</name>
    <dbReference type="NCBI Taxonomy" id="372326"/>
    <lineage>
        <taxon>Eukaryota</taxon>
        <taxon>Metazoa</taxon>
        <taxon>Chordata</taxon>
        <taxon>Craniata</taxon>
        <taxon>Vertebrata</taxon>
        <taxon>Euteleostomi</taxon>
        <taxon>Archelosauria</taxon>
        <taxon>Archosauria</taxon>
        <taxon>Dinosauria</taxon>
        <taxon>Saurischia</taxon>
        <taxon>Theropoda</taxon>
        <taxon>Coelurosauria</taxon>
        <taxon>Aves</taxon>
        <taxon>Neognathae</taxon>
        <taxon>Neoaves</taxon>
        <taxon>Columbimorphae</taxon>
        <taxon>Columbiformes</taxon>
        <taxon>Columbidae</taxon>
        <taxon>Patagioenas</taxon>
    </lineage>
</organism>
<dbReference type="Proteomes" id="UP000190648">
    <property type="component" value="Unassembled WGS sequence"/>
</dbReference>
<dbReference type="GO" id="GO:0005654">
    <property type="term" value="C:nucleoplasm"/>
    <property type="evidence" value="ECO:0007669"/>
    <property type="project" value="TreeGrafter"/>
</dbReference>
<feature type="domain" description="LEM" evidence="3">
    <location>
        <begin position="467"/>
        <end position="511"/>
    </location>
</feature>
<evidence type="ECO:0000313" key="4">
    <source>
        <dbReference type="EMBL" id="OPJ86641.1"/>
    </source>
</evidence>
<dbReference type="InterPro" id="IPR034998">
    <property type="entry name" value="ANKLE1"/>
</dbReference>
<feature type="compositionally biased region" description="Polar residues" evidence="1">
    <location>
        <begin position="417"/>
        <end position="427"/>
    </location>
</feature>
<name>A0A1V4KQE7_PATFA</name>
<dbReference type="InterPro" id="IPR011015">
    <property type="entry name" value="LEM/LEM-like_dom_sf"/>
</dbReference>
<keyword evidence="5" id="KW-1185">Reference proteome</keyword>
<comment type="caution">
    <text evidence="4">The sequence shown here is derived from an EMBL/GenBank/DDBJ whole genome shotgun (WGS) entry which is preliminary data.</text>
</comment>
<proteinExistence type="predicted"/>
<feature type="domain" description="GIY-YIG" evidence="2">
    <location>
        <begin position="560"/>
        <end position="675"/>
    </location>
</feature>
<dbReference type="CDD" id="cd12934">
    <property type="entry name" value="LEM"/>
    <property type="match status" value="1"/>
</dbReference>
<evidence type="ECO:0000313" key="5">
    <source>
        <dbReference type="Proteomes" id="UP000190648"/>
    </source>
</evidence>
<dbReference type="PANTHER" id="PTHR46427">
    <property type="entry name" value="ANKYRIN REPEAT AND LEM DOMAIN-CONTAINING PROTEIN 1"/>
    <property type="match status" value="1"/>
</dbReference>
<dbReference type="GO" id="GO:0000724">
    <property type="term" value="P:double-strand break repair via homologous recombination"/>
    <property type="evidence" value="ECO:0007669"/>
    <property type="project" value="TreeGrafter"/>
</dbReference>
<accession>A0A1V4KQE7</accession>
<dbReference type="GO" id="GO:0000712">
    <property type="term" value="P:resolution of meiotic recombination intermediates"/>
    <property type="evidence" value="ECO:0007669"/>
    <property type="project" value="TreeGrafter"/>
</dbReference>
<dbReference type="Pfam" id="PF22945">
    <property type="entry name" value="LEM-3_GIY-YIG"/>
    <property type="match status" value="1"/>
</dbReference>
<dbReference type="SUPFAM" id="SSF63451">
    <property type="entry name" value="LEM domain"/>
    <property type="match status" value="1"/>
</dbReference>
<evidence type="ECO:0000256" key="1">
    <source>
        <dbReference type="SAM" id="MobiDB-lite"/>
    </source>
</evidence>
<protein>
    <submittedName>
        <fullName evidence="4">Ankyrin repeat and LEM domain-containing protein 1 isoform A</fullName>
    </submittedName>
</protein>
<dbReference type="Gene3D" id="1.10.720.40">
    <property type="match status" value="1"/>
</dbReference>
<dbReference type="InterPro" id="IPR003887">
    <property type="entry name" value="LEM_dom"/>
</dbReference>
<dbReference type="SMART" id="SM00540">
    <property type="entry name" value="LEM"/>
    <property type="match status" value="1"/>
</dbReference>
<evidence type="ECO:0000259" key="2">
    <source>
        <dbReference type="PROSITE" id="PS50164"/>
    </source>
</evidence>
<feature type="compositionally biased region" description="Low complexity" evidence="1">
    <location>
        <begin position="207"/>
        <end position="222"/>
    </location>
</feature>
<feature type="region of interest" description="Disordered" evidence="1">
    <location>
        <begin position="139"/>
        <end position="159"/>
    </location>
</feature>
<sequence>MQQPPPGTGLFGGAGVSLDAGLAVACPLLQALQPPGQRLHPPGVLPAQGARLHLQAPQLGRLLAPGAAVCPGGDTAARHRVPGGLQVPPAPAEERDPGLRHQEGKGATAMILRDLQHTRGWDPVEDPWVPRRSLSFLTEDDTESSVTSGVPNDVPEPLSSTHKSLLEELGGGCDSGDPLLCPAGDVTPWGLEPPRHLHVTPRTRSRLQASAQRLGASSSSSLFDETLEMPRRPPRIRAPRGVPRDPVTTSGHCDTLGGEDVSSGDREGTGSLDDTEILPRPPSQTSSPGSSPTVLLVPGDTAHPQGTPGDAQGSPGSSPTVLLVPGDTAHPQDTPRDAQGSPGSSPMVLLVPGDTGNPQDTPRDAQGSPCAAGSPPNLRMLQGGFGLHDPPPLGTHRPLQPHGSSICLWAPQPPSASLSPTGYSTHCTGEHPKDEEGDQAPTECHSPSTEATSSSEDTVVRDERGCRVLPHPLSDESLRRRLRVLGDNPGPVTEFTRRLYLRRLEQLARGHQGTRAGHSPELVAALRSGHIPNCAQDELVLAQQFDRPDRSRRWREGLLKSSFNYLLLDPRITQNLPLRSHQLSPAECFRTFVKSIFYVGKGTRARPYRHFTEALSQHRAGTQRGCPKVRRILEIWASGHGVVSVLCFQNCVPAEAYTRESCIVEALGLQTITNQRKGNCYGAAASWPAAQRRRLGVHMLHRALRIFLAEGERQLRPHDIPGGARGHPLPAPPLCHGQKGGCAPGVVFKS</sequence>
<feature type="region of interest" description="Disordered" evidence="1">
    <location>
        <begin position="417"/>
        <end position="460"/>
    </location>
</feature>
<dbReference type="GO" id="GO:0004520">
    <property type="term" value="F:DNA endonuclease activity"/>
    <property type="evidence" value="ECO:0007669"/>
    <property type="project" value="TreeGrafter"/>
</dbReference>
<dbReference type="STRING" id="372326.A0A1V4KQE7"/>
<reference evidence="4 5" key="1">
    <citation type="submission" date="2016-02" db="EMBL/GenBank/DDBJ databases">
        <title>Band-tailed pigeon sequencing and assembly.</title>
        <authorList>
            <person name="Soares A.E."/>
            <person name="Novak B.J."/>
            <person name="Rice E.S."/>
            <person name="O'Connell B."/>
            <person name="Chang D."/>
            <person name="Weber S."/>
            <person name="Shapiro B."/>
        </authorList>
    </citation>
    <scope>NUCLEOTIDE SEQUENCE [LARGE SCALE GENOMIC DNA]</scope>
    <source>
        <strain evidence="4">BTP2013</strain>
        <tissue evidence="4">Blood</tissue>
    </source>
</reference>
<dbReference type="PROSITE" id="PS50164">
    <property type="entry name" value="GIY_YIG"/>
    <property type="match status" value="1"/>
</dbReference>
<dbReference type="PROSITE" id="PS50954">
    <property type="entry name" value="LEM"/>
    <property type="match status" value="1"/>
</dbReference>
<feature type="region of interest" description="Disordered" evidence="1">
    <location>
        <begin position="80"/>
        <end position="100"/>
    </location>
</feature>
<dbReference type="GO" id="GO:0005737">
    <property type="term" value="C:cytoplasm"/>
    <property type="evidence" value="ECO:0007669"/>
    <property type="project" value="TreeGrafter"/>
</dbReference>
<feature type="compositionally biased region" description="Basic residues" evidence="1">
    <location>
        <begin position="196"/>
        <end position="205"/>
    </location>
</feature>